<gene>
    <name evidence="2" type="ORF">IFM89_016333</name>
</gene>
<evidence type="ECO:0000313" key="2">
    <source>
        <dbReference type="EMBL" id="KAF9597192.1"/>
    </source>
</evidence>
<dbReference type="InterPro" id="IPR044693">
    <property type="entry name" value="SGO_plant"/>
</dbReference>
<feature type="region of interest" description="Disordered" evidence="1">
    <location>
        <begin position="201"/>
        <end position="223"/>
    </location>
</feature>
<protein>
    <submittedName>
        <fullName evidence="2">Uncharacterized protein</fullName>
    </submittedName>
</protein>
<dbReference type="GO" id="GO:0000775">
    <property type="term" value="C:chromosome, centromeric region"/>
    <property type="evidence" value="ECO:0007669"/>
    <property type="project" value="InterPro"/>
</dbReference>
<proteinExistence type="predicted"/>
<dbReference type="PANTHER" id="PTHR34373">
    <property type="entry name" value="SHUGOSHIN 2"/>
    <property type="match status" value="1"/>
</dbReference>
<sequence length="297" mass="33034">ERTRDKDRIKVLQHELGCKGALLIIKDVELQEKVKKEPCQMPQTAKTTKRKCEEIKGEVGGDKKPCTRRQSRSQSLAASAVGEQVDAKEEAGNKCEELKGEAVQADASDKKACNAIRKRQSRTQCIAEQAVARGEAVQNSEAVKGEAVQADGCDRPCKLNRKCQSSILRRQSARFKSAEVEPTEDLFEIEDARFPTSTLLDEKVQDGATPSTAEEEKEQQHHRNYDTPVLRTSIGRPMRRAAGKVHSYKEASLTANPLYLKFLLSAPANVEEKLETVDNVEDVVLWWRRGGCAIGCN</sequence>
<keyword evidence="3" id="KW-1185">Reference proteome</keyword>
<dbReference type="GO" id="GO:0034090">
    <property type="term" value="P:maintenance of meiotic sister chromatid cohesion"/>
    <property type="evidence" value="ECO:0007669"/>
    <property type="project" value="InterPro"/>
</dbReference>
<accession>A0A835HF32</accession>
<dbReference type="Proteomes" id="UP000631114">
    <property type="component" value="Unassembled WGS sequence"/>
</dbReference>
<reference evidence="2 3" key="1">
    <citation type="submission" date="2020-10" db="EMBL/GenBank/DDBJ databases">
        <title>The Coptis chinensis genome and diversification of protoberbering-type alkaloids.</title>
        <authorList>
            <person name="Wang B."/>
            <person name="Shu S."/>
            <person name="Song C."/>
            <person name="Liu Y."/>
        </authorList>
    </citation>
    <scope>NUCLEOTIDE SEQUENCE [LARGE SCALE GENOMIC DNA]</scope>
    <source>
        <strain evidence="2">HL-2020</strain>
        <tissue evidence="2">Leaf</tissue>
    </source>
</reference>
<dbReference type="AlphaFoldDB" id="A0A835HF32"/>
<organism evidence="2 3">
    <name type="scientific">Coptis chinensis</name>
    <dbReference type="NCBI Taxonomy" id="261450"/>
    <lineage>
        <taxon>Eukaryota</taxon>
        <taxon>Viridiplantae</taxon>
        <taxon>Streptophyta</taxon>
        <taxon>Embryophyta</taxon>
        <taxon>Tracheophyta</taxon>
        <taxon>Spermatophyta</taxon>
        <taxon>Magnoliopsida</taxon>
        <taxon>Ranunculales</taxon>
        <taxon>Ranunculaceae</taxon>
        <taxon>Coptidoideae</taxon>
        <taxon>Coptis</taxon>
    </lineage>
</organism>
<comment type="caution">
    <text evidence="2">The sequence shown here is derived from an EMBL/GenBank/DDBJ whole genome shotgun (WGS) entry which is preliminary data.</text>
</comment>
<dbReference type="EMBL" id="JADFTS010000007">
    <property type="protein sequence ID" value="KAF9597192.1"/>
    <property type="molecule type" value="Genomic_DNA"/>
</dbReference>
<dbReference type="OrthoDB" id="770508at2759"/>
<feature type="non-terminal residue" evidence="2">
    <location>
        <position position="297"/>
    </location>
</feature>
<evidence type="ECO:0000256" key="1">
    <source>
        <dbReference type="SAM" id="MobiDB-lite"/>
    </source>
</evidence>
<feature type="region of interest" description="Disordered" evidence="1">
    <location>
        <begin position="59"/>
        <end position="92"/>
    </location>
</feature>
<evidence type="ECO:0000313" key="3">
    <source>
        <dbReference type="Proteomes" id="UP000631114"/>
    </source>
</evidence>
<dbReference type="PANTHER" id="PTHR34373:SF9">
    <property type="entry name" value="SHUGOSHIN 2"/>
    <property type="match status" value="1"/>
</dbReference>
<dbReference type="GO" id="GO:0045144">
    <property type="term" value="P:meiotic sister chromatid segregation"/>
    <property type="evidence" value="ECO:0007669"/>
    <property type="project" value="InterPro"/>
</dbReference>
<name>A0A835HF32_9MAGN</name>